<dbReference type="Proteomes" id="UP000053864">
    <property type="component" value="Unassembled WGS sequence"/>
</dbReference>
<sequence>PWVRHTWNSTVAKLQDKVLYLDRWRPNLLGISGSGGGSLKLWVPGPSKGGHLTMHVLVNGS</sequence>
<reference evidence="1" key="1">
    <citation type="submission" date="2013-11" db="EMBL/GenBank/DDBJ databases">
        <title>The Genome Sequence of Phytophthora parasitica CJ02B3.</title>
        <authorList>
            <consortium name="The Broad Institute Genomics Platform"/>
            <person name="Russ C."/>
            <person name="Tyler B."/>
            <person name="Panabieres F."/>
            <person name="Shan W."/>
            <person name="Tripathy S."/>
            <person name="Grunwald N."/>
            <person name="Machado M."/>
            <person name="Johnson C.S."/>
            <person name="Arredondo F."/>
            <person name="Hong C."/>
            <person name="Coffey M."/>
            <person name="Young S.K."/>
            <person name="Zeng Q."/>
            <person name="Gargeya S."/>
            <person name="Fitzgerald M."/>
            <person name="Abouelleil A."/>
            <person name="Alvarado L."/>
            <person name="Chapman S.B."/>
            <person name="Gainer-Dewar J."/>
            <person name="Goldberg J."/>
            <person name="Griggs A."/>
            <person name="Gujja S."/>
            <person name="Hansen M."/>
            <person name="Howarth C."/>
            <person name="Imamovic A."/>
            <person name="Ireland A."/>
            <person name="Larimer J."/>
            <person name="McCowan C."/>
            <person name="Murphy C."/>
            <person name="Pearson M."/>
            <person name="Poon T.W."/>
            <person name="Priest M."/>
            <person name="Roberts A."/>
            <person name="Saif S."/>
            <person name="Shea T."/>
            <person name="Sykes S."/>
            <person name="Wortman J."/>
            <person name="Nusbaum C."/>
            <person name="Birren B."/>
        </authorList>
    </citation>
    <scope>NUCLEOTIDE SEQUENCE [LARGE SCALE GENOMIC DNA]</scope>
    <source>
        <strain evidence="1">CJ02B3</strain>
    </source>
</reference>
<evidence type="ECO:0000313" key="3">
    <source>
        <dbReference type="Proteomes" id="UP000053864"/>
    </source>
</evidence>
<accession>W2H0I6</accession>
<gene>
    <name evidence="1" type="ORF">L915_07675</name>
    <name evidence="2" type="ORF">L916_07605</name>
</gene>
<dbReference type="EMBL" id="KI686044">
    <property type="protein sequence ID" value="ETK88011.1"/>
    <property type="molecule type" value="Genomic_DNA"/>
</dbReference>
<evidence type="ECO:0000313" key="1">
    <source>
        <dbReference type="EMBL" id="ETK88011.1"/>
    </source>
</evidence>
<dbReference type="AlphaFoldDB" id="W2H0I6"/>
<organism evidence="1">
    <name type="scientific">Phytophthora nicotianae</name>
    <name type="common">Potato buckeye rot agent</name>
    <name type="synonym">Phytophthora parasitica</name>
    <dbReference type="NCBI Taxonomy" id="4792"/>
    <lineage>
        <taxon>Eukaryota</taxon>
        <taxon>Sar</taxon>
        <taxon>Stramenopiles</taxon>
        <taxon>Oomycota</taxon>
        <taxon>Peronosporomycetes</taxon>
        <taxon>Peronosporales</taxon>
        <taxon>Peronosporaceae</taxon>
        <taxon>Phytophthora</taxon>
    </lineage>
</organism>
<feature type="non-terminal residue" evidence="1">
    <location>
        <position position="1"/>
    </location>
</feature>
<protein>
    <submittedName>
        <fullName evidence="1">Uncharacterized protein</fullName>
    </submittedName>
</protein>
<reference evidence="2 3" key="2">
    <citation type="submission" date="2013-11" db="EMBL/GenBank/DDBJ databases">
        <title>The Genome Sequence of Phytophthora parasitica CJ05E6.</title>
        <authorList>
            <consortium name="The Broad Institute Genomics Platform"/>
            <person name="Russ C."/>
            <person name="Tyler B."/>
            <person name="Panabieres F."/>
            <person name="Shan W."/>
            <person name="Tripathy S."/>
            <person name="Grunwald N."/>
            <person name="Machado M."/>
            <person name="Johnson C.S."/>
            <person name="Arredondo F."/>
            <person name="Hong C."/>
            <person name="Coffey M."/>
            <person name="Young S.K."/>
            <person name="Zeng Q."/>
            <person name="Gargeya S."/>
            <person name="Fitzgerald M."/>
            <person name="Abouelleil A."/>
            <person name="Alvarado L."/>
            <person name="Chapman S.B."/>
            <person name="Gainer-Dewar J."/>
            <person name="Goldberg J."/>
            <person name="Griggs A."/>
            <person name="Gujja S."/>
            <person name="Hansen M."/>
            <person name="Howarth C."/>
            <person name="Imamovic A."/>
            <person name="Ireland A."/>
            <person name="Larimer J."/>
            <person name="McCowan C."/>
            <person name="Murphy C."/>
            <person name="Pearson M."/>
            <person name="Poon T.W."/>
            <person name="Priest M."/>
            <person name="Roberts A."/>
            <person name="Saif S."/>
            <person name="Shea T."/>
            <person name="Sykes S."/>
            <person name="Wortman J."/>
            <person name="Nusbaum C."/>
            <person name="Birren B."/>
        </authorList>
    </citation>
    <scope>NUCLEOTIDE SEQUENCE [LARGE SCALE GENOMIC DNA]</scope>
    <source>
        <strain evidence="2 3">CJ05E6</strain>
    </source>
</reference>
<dbReference type="EMBL" id="KI672659">
    <property type="protein sequence ID" value="ETL41430.1"/>
    <property type="molecule type" value="Genomic_DNA"/>
</dbReference>
<dbReference type="Proteomes" id="UP000053236">
    <property type="component" value="Unassembled WGS sequence"/>
</dbReference>
<evidence type="ECO:0000313" key="2">
    <source>
        <dbReference type="EMBL" id="ETL41430.1"/>
    </source>
</evidence>
<proteinExistence type="predicted"/>
<name>W2H0I6_PHYNI</name>